<dbReference type="Gene3D" id="1.20.1260.20">
    <property type="entry name" value="PPE superfamily"/>
    <property type="match status" value="1"/>
</dbReference>
<dbReference type="EMBL" id="PEDF01000204">
    <property type="protein sequence ID" value="RFZ32830.1"/>
    <property type="molecule type" value="Genomic_DNA"/>
</dbReference>
<dbReference type="SUPFAM" id="SSF140459">
    <property type="entry name" value="PE/PPE dimer-like"/>
    <property type="match status" value="1"/>
</dbReference>
<evidence type="ECO:0000313" key="5">
    <source>
        <dbReference type="Proteomes" id="UP000257451"/>
    </source>
</evidence>
<reference evidence="4 5" key="1">
    <citation type="journal article" date="2018" name="Sci. Rep.">
        <title>Extensive genomic diversity among Mycobacterium marinum strains revealed by whole genome sequencing.</title>
        <authorList>
            <person name="Das S."/>
            <person name="Pettersson B.M."/>
            <person name="Behra P.R."/>
            <person name="Mallick A."/>
            <person name="Cheramie M."/>
            <person name="Ramesh M."/>
            <person name="Shirreff L."/>
            <person name="DuCote T."/>
            <person name="Dasgupta S."/>
            <person name="Ennis D.G."/>
            <person name="Kirsebom L.A."/>
        </authorList>
    </citation>
    <scope>NUCLEOTIDE SEQUENCE [LARGE SCALE GENOMIC DNA]</scope>
    <source>
        <strain evidence="4 5">Davis1</strain>
    </source>
</reference>
<dbReference type="PANTHER" id="PTHR46766">
    <property type="entry name" value="GLUTAMINE-RICH PROTEIN 2"/>
    <property type="match status" value="1"/>
</dbReference>
<dbReference type="InterPro" id="IPR038332">
    <property type="entry name" value="PPE_sf"/>
</dbReference>
<dbReference type="InterPro" id="IPR022171">
    <property type="entry name" value="PPE_C"/>
</dbReference>
<comment type="caution">
    <text evidence="4">The sequence shown here is derived from an EMBL/GenBank/DDBJ whole genome shotgun (WGS) entry which is preliminary data.</text>
</comment>
<dbReference type="FunFam" id="1.20.1260.20:FF:000001">
    <property type="entry name" value="PPE family protein PPE41"/>
    <property type="match status" value="1"/>
</dbReference>
<gene>
    <name evidence="4" type="ORF">DAVIS_05349</name>
</gene>
<dbReference type="Pfam" id="PF12484">
    <property type="entry name" value="PPE-SVP"/>
    <property type="match status" value="1"/>
</dbReference>
<dbReference type="Pfam" id="PF00823">
    <property type="entry name" value="PPE"/>
    <property type="match status" value="1"/>
</dbReference>
<dbReference type="GO" id="GO:0052572">
    <property type="term" value="P:response to host immune response"/>
    <property type="evidence" value="ECO:0007669"/>
    <property type="project" value="TreeGrafter"/>
</dbReference>
<name>A0A3E2MNI4_MYCMR</name>
<dbReference type="AlphaFoldDB" id="A0A3E2MNI4"/>
<organism evidence="4 5">
    <name type="scientific">Mycobacterium marinum</name>
    <dbReference type="NCBI Taxonomy" id="1781"/>
    <lineage>
        <taxon>Bacteria</taxon>
        <taxon>Bacillati</taxon>
        <taxon>Actinomycetota</taxon>
        <taxon>Actinomycetes</taxon>
        <taxon>Mycobacteriales</taxon>
        <taxon>Mycobacteriaceae</taxon>
        <taxon>Mycobacterium</taxon>
        <taxon>Mycobacterium ulcerans group</taxon>
    </lineage>
</organism>
<feature type="domain" description="PPE" evidence="2">
    <location>
        <begin position="7"/>
        <end position="169"/>
    </location>
</feature>
<protein>
    <submittedName>
        <fullName evidence="4">Putative PPE family protein PPE29</fullName>
    </submittedName>
</protein>
<sequence>MVLSAMDFGALPPEVNSLRMYSGPGSAPMLAAMAAWDDVSAEMHLTAAAYESVLSALLSDGWLGPASAAMAAAAAPYVTWLSATGLQAAQTAGQAAAAAAAFEAAFAMTVPPNVVAANRVQLLTLVATNFLGINTPAIAATEAEYAEMWAQDATAMYGYAASAAVASTLEPFSEPAHTASRSGLAGQTAAVAQAASTAMGGLTQTELPQLMSAVPASLQGLAAPAAAPLDAIAGSGLLADILNFLDGNDGNAFGIFLNSSLANGVISAGYTAPGIVVPAVTSAMADVNALTLDGLPGIALPITGSDSGDAVWTRMTVPQSGLGGVAAGTNQATMVGRLSVPPSWAATAEVTDHVATALPGAGTATAPEASAAMPGVPGVPAPGAYARSYGTGPRYGFRLTIMPRPLSGG</sequence>
<dbReference type="PANTHER" id="PTHR46766:SF1">
    <property type="entry name" value="GLUTAMINE-RICH PROTEIN 2"/>
    <property type="match status" value="1"/>
</dbReference>
<evidence type="ECO:0000256" key="1">
    <source>
        <dbReference type="ARBA" id="ARBA00010652"/>
    </source>
</evidence>
<evidence type="ECO:0000313" key="4">
    <source>
        <dbReference type="EMBL" id="RFZ32830.1"/>
    </source>
</evidence>
<evidence type="ECO:0000259" key="2">
    <source>
        <dbReference type="Pfam" id="PF00823"/>
    </source>
</evidence>
<evidence type="ECO:0000259" key="3">
    <source>
        <dbReference type="Pfam" id="PF12484"/>
    </source>
</evidence>
<dbReference type="RefSeq" id="WP_117433468.1">
    <property type="nucleotide sequence ID" value="NZ_PEDF01000204.1"/>
</dbReference>
<dbReference type="Proteomes" id="UP000257451">
    <property type="component" value="Unassembled WGS sequence"/>
</dbReference>
<accession>A0A3E2MNI4</accession>
<feature type="domain" description="PPE family C-terminal" evidence="3">
    <location>
        <begin position="326"/>
        <end position="405"/>
    </location>
</feature>
<comment type="similarity">
    <text evidence="1">Belongs to the mycobacterial PPE family.</text>
</comment>
<proteinExistence type="inferred from homology"/>
<dbReference type="InterPro" id="IPR000030">
    <property type="entry name" value="PPE_dom"/>
</dbReference>